<dbReference type="EMBL" id="JAPQKR010000008">
    <property type="protein sequence ID" value="KAJ5212808.1"/>
    <property type="molecule type" value="Genomic_DNA"/>
</dbReference>
<organism evidence="3 4">
    <name type="scientific">Penicillium cinerascens</name>
    <dbReference type="NCBI Taxonomy" id="70096"/>
    <lineage>
        <taxon>Eukaryota</taxon>
        <taxon>Fungi</taxon>
        <taxon>Dikarya</taxon>
        <taxon>Ascomycota</taxon>
        <taxon>Pezizomycotina</taxon>
        <taxon>Eurotiomycetes</taxon>
        <taxon>Eurotiomycetidae</taxon>
        <taxon>Eurotiales</taxon>
        <taxon>Aspergillaceae</taxon>
        <taxon>Penicillium</taxon>
    </lineage>
</organism>
<evidence type="ECO:0000256" key="1">
    <source>
        <dbReference type="SAM" id="MobiDB-lite"/>
    </source>
</evidence>
<evidence type="ECO:0008006" key="5">
    <source>
        <dbReference type="Google" id="ProtNLM"/>
    </source>
</evidence>
<reference evidence="3" key="1">
    <citation type="submission" date="2022-12" db="EMBL/GenBank/DDBJ databases">
        <authorList>
            <person name="Petersen C."/>
        </authorList>
    </citation>
    <scope>NUCLEOTIDE SEQUENCE</scope>
    <source>
        <strain evidence="3">IBT 15544</strain>
    </source>
</reference>
<evidence type="ECO:0000313" key="3">
    <source>
        <dbReference type="EMBL" id="KAJ5212808.1"/>
    </source>
</evidence>
<dbReference type="GeneID" id="83178817"/>
<evidence type="ECO:0000256" key="2">
    <source>
        <dbReference type="SAM" id="SignalP"/>
    </source>
</evidence>
<evidence type="ECO:0000313" key="4">
    <source>
        <dbReference type="Proteomes" id="UP001150904"/>
    </source>
</evidence>
<feature type="compositionally biased region" description="Low complexity" evidence="1">
    <location>
        <begin position="269"/>
        <end position="280"/>
    </location>
</feature>
<accession>A0A9W9T7U9</accession>
<name>A0A9W9T7U9_9EURO</name>
<dbReference type="Proteomes" id="UP001150904">
    <property type="component" value="Unassembled WGS sequence"/>
</dbReference>
<comment type="caution">
    <text evidence="3">The sequence shown here is derived from an EMBL/GenBank/DDBJ whole genome shotgun (WGS) entry which is preliminary data.</text>
</comment>
<feature type="signal peptide" evidence="2">
    <location>
        <begin position="1"/>
        <end position="20"/>
    </location>
</feature>
<dbReference type="AlphaFoldDB" id="A0A9W9T7U9"/>
<dbReference type="RefSeq" id="XP_058310978.1">
    <property type="nucleotide sequence ID" value="XM_058451516.1"/>
</dbReference>
<feature type="region of interest" description="Disordered" evidence="1">
    <location>
        <begin position="254"/>
        <end position="292"/>
    </location>
</feature>
<gene>
    <name evidence="3" type="ORF">N7498_004454</name>
</gene>
<dbReference type="OrthoDB" id="4356646at2759"/>
<protein>
    <recommendedName>
        <fullName evidence="5">Apple domain-containing protein</fullName>
    </recommendedName>
</protein>
<sequence>MRSILGLPLLLALLANKAVGKAASAPSSTQCLTSSVSREASWKACCGSGQTGGTADLDGISFDYTCNTFLSPSKEFDGGNFDSAYKCAAECAKSNDCEAAFWAEGYNACFYTTDSPTQSISRKSFLMFQNKRPTPNRQPGGPTDCQDLVGQAQTGCQDSERKICDTRVADKEGLLRGQFDKHIADLGEQHREQCNKRIADQEQQLMGQCDQKWFKRCSDDKEELRKKLEQDQAAQDEAHRRVLQKLQDRIDQLQKRDGAGNGGKDDQGGSKPSSSAGSPGLQVPKQKQWKCPDQDGKQYTVLGVTYQVFCHSHPTGRAIEGGKMVSEKDPGFLMALCSVDHNCQGIRAQSNYADLVGDWESPPKKTIKYRDWWSIIPVSPKPTQSAMAPDLFSRPADGTAARCPALDGQVLAVGENQFQVNCRNMYGVRYPYQAPMVKDFRQCLVLCLSLQGCHGVGFSSYGCSLIYEPIALDAKSPKSMFSSSSYLAMLRV</sequence>
<proteinExistence type="predicted"/>
<keyword evidence="2" id="KW-0732">Signal</keyword>
<keyword evidence="4" id="KW-1185">Reference proteome</keyword>
<feature type="compositionally biased region" description="Basic and acidic residues" evidence="1">
    <location>
        <begin position="254"/>
        <end position="268"/>
    </location>
</feature>
<feature type="chain" id="PRO_5040925050" description="Apple domain-containing protein" evidence="2">
    <location>
        <begin position="21"/>
        <end position="492"/>
    </location>
</feature>
<reference evidence="3" key="2">
    <citation type="journal article" date="2023" name="IMA Fungus">
        <title>Comparative genomic study of the Penicillium genus elucidates a diverse pangenome and 15 lateral gene transfer events.</title>
        <authorList>
            <person name="Petersen C."/>
            <person name="Sorensen T."/>
            <person name="Nielsen M.R."/>
            <person name="Sondergaard T.E."/>
            <person name="Sorensen J.L."/>
            <person name="Fitzpatrick D.A."/>
            <person name="Frisvad J.C."/>
            <person name="Nielsen K.L."/>
        </authorList>
    </citation>
    <scope>NUCLEOTIDE SEQUENCE</scope>
    <source>
        <strain evidence="3">IBT 15544</strain>
    </source>
</reference>